<dbReference type="GO" id="GO:0003677">
    <property type="term" value="F:DNA binding"/>
    <property type="evidence" value="ECO:0007669"/>
    <property type="project" value="TreeGrafter"/>
</dbReference>
<evidence type="ECO:0000256" key="1">
    <source>
        <dbReference type="ARBA" id="ARBA00004123"/>
    </source>
</evidence>
<organism evidence="6 7">
    <name type="scientific">Trapa incisa</name>
    <dbReference type="NCBI Taxonomy" id="236973"/>
    <lineage>
        <taxon>Eukaryota</taxon>
        <taxon>Viridiplantae</taxon>
        <taxon>Streptophyta</taxon>
        <taxon>Embryophyta</taxon>
        <taxon>Tracheophyta</taxon>
        <taxon>Spermatophyta</taxon>
        <taxon>Magnoliopsida</taxon>
        <taxon>eudicotyledons</taxon>
        <taxon>Gunneridae</taxon>
        <taxon>Pentapetalae</taxon>
        <taxon>rosids</taxon>
        <taxon>malvids</taxon>
        <taxon>Myrtales</taxon>
        <taxon>Lythraceae</taxon>
        <taxon>Trapa</taxon>
    </lineage>
</organism>
<name>A0AAN7K7G6_9MYRT</name>
<dbReference type="InterPro" id="IPR006957">
    <property type="entry name" value="EIN3"/>
</dbReference>
<sequence length="471" mass="52877">MGVIEPQSPGIHMLEDKGVDQTNEEINYENLKRRVLKDRILLRKLKEKLTNEPDFEFSSSSSEASRRKKLARAQDSILAYMVKIMEACNAQGFVYGIIPEKGKAVTGSSDSLREWWKETVRFNQAAPLVIASVIANPEEGDDPVKSGQTLMHLLFNLQDTTLGSLLSALIQHCVPPQRKFPLDMGLAPPWWPSGHEIWWGQQGLAHEEGPPPYRKPHDLKKAWKVSVLTAVVKHMVTDLPRMRGLVKKSKRLQDKMTARETVIWSKVVDQEEILSKKVEKGLKITSEEEDNEIGCSSIDSIPFIAASTDRKRKCEFSCQPAEIHSETLYQCHNIECPVGQLGDGFSDKNSRTDHEIQCLYNYPLPREGLEMMQQAEILMGDEGNGPVYSLHDLLHLVQPSEATAEGLAVDYGDDGTLDEYLSCYLKGGMDALSPAQMECIVLNMEEDGKAACIGEDMETSIWDLTYRDLKA</sequence>
<dbReference type="AlphaFoldDB" id="A0AAN7K7G6"/>
<dbReference type="GO" id="GO:0009873">
    <property type="term" value="P:ethylene-activated signaling pathway"/>
    <property type="evidence" value="ECO:0007669"/>
    <property type="project" value="UniProtKB-KW"/>
</dbReference>
<dbReference type="Gene3D" id="1.10.3180.10">
    <property type="entry name" value="DNA-binding domain of EIN3-like"/>
    <property type="match status" value="2"/>
</dbReference>
<comment type="caution">
    <text evidence="6">The sequence shown here is derived from an EMBL/GenBank/DDBJ whole genome shotgun (WGS) entry which is preliminary data.</text>
</comment>
<gene>
    <name evidence="6" type="ORF">SAY87_022647</name>
</gene>
<dbReference type="InterPro" id="IPR047091">
    <property type="entry name" value="EIN3-like_DNA-bd"/>
</dbReference>
<proteinExistence type="inferred from homology"/>
<evidence type="ECO:0000259" key="5">
    <source>
        <dbReference type="Pfam" id="PF04873"/>
    </source>
</evidence>
<dbReference type="InterPro" id="IPR023278">
    <property type="entry name" value="Ethylene_insens-like_DNA-bd"/>
</dbReference>
<comment type="subcellular location">
    <subcellularLocation>
        <location evidence="1">Nucleus</location>
    </subcellularLocation>
</comment>
<accession>A0AAN7K7G6</accession>
<evidence type="ECO:0000256" key="4">
    <source>
        <dbReference type="ARBA" id="ARBA00023242"/>
    </source>
</evidence>
<dbReference type="Proteomes" id="UP001345219">
    <property type="component" value="Chromosome 17"/>
</dbReference>
<dbReference type="EMBL" id="JAXIOK010000011">
    <property type="protein sequence ID" value="KAK4759516.1"/>
    <property type="molecule type" value="Genomic_DNA"/>
</dbReference>
<dbReference type="SUPFAM" id="SSF116768">
    <property type="entry name" value="DNA-binding domain of EIN3-like"/>
    <property type="match status" value="1"/>
</dbReference>
<evidence type="ECO:0000313" key="7">
    <source>
        <dbReference type="Proteomes" id="UP001345219"/>
    </source>
</evidence>
<dbReference type="PANTHER" id="PTHR33305:SF29">
    <property type="entry name" value="ETHYLENE INSENSITIVE 3-LIKE 5 PROTEIN"/>
    <property type="match status" value="1"/>
</dbReference>
<keyword evidence="3" id="KW-0936">Ethylene signaling pathway</keyword>
<dbReference type="Pfam" id="PF04873">
    <property type="entry name" value="EIN3_DNA-bd"/>
    <property type="match status" value="1"/>
</dbReference>
<protein>
    <recommendedName>
        <fullName evidence="5">Ethylene insensitive 3-like DNA-binding domain-containing protein</fullName>
    </recommendedName>
</protein>
<keyword evidence="4" id="KW-0539">Nucleus</keyword>
<dbReference type="FunFam" id="1.10.3180.10:FF:000001">
    <property type="entry name" value="Ethylene insensitive 3-like 1"/>
    <property type="match status" value="1"/>
</dbReference>
<evidence type="ECO:0000313" key="6">
    <source>
        <dbReference type="EMBL" id="KAK4759516.1"/>
    </source>
</evidence>
<reference evidence="6 7" key="1">
    <citation type="journal article" date="2023" name="Hortic Res">
        <title>Pangenome of water caltrop reveals structural variations and asymmetric subgenome divergence after allopolyploidization.</title>
        <authorList>
            <person name="Zhang X."/>
            <person name="Chen Y."/>
            <person name="Wang L."/>
            <person name="Yuan Y."/>
            <person name="Fang M."/>
            <person name="Shi L."/>
            <person name="Lu R."/>
            <person name="Comes H.P."/>
            <person name="Ma Y."/>
            <person name="Chen Y."/>
            <person name="Huang G."/>
            <person name="Zhou Y."/>
            <person name="Zheng Z."/>
            <person name="Qiu Y."/>
        </authorList>
    </citation>
    <scope>NUCLEOTIDE SEQUENCE [LARGE SCALE GENOMIC DNA]</scope>
    <source>
        <tissue evidence="6">Roots</tissue>
    </source>
</reference>
<evidence type="ECO:0000256" key="2">
    <source>
        <dbReference type="ARBA" id="ARBA00009416"/>
    </source>
</evidence>
<feature type="domain" description="Ethylene insensitive 3-like DNA-binding" evidence="5">
    <location>
        <begin position="29"/>
        <end position="272"/>
    </location>
</feature>
<comment type="similarity">
    <text evidence="2">Belongs to the EIN3 family.</text>
</comment>
<dbReference type="GO" id="GO:0005634">
    <property type="term" value="C:nucleus"/>
    <property type="evidence" value="ECO:0007669"/>
    <property type="project" value="UniProtKB-SubCell"/>
</dbReference>
<evidence type="ECO:0000256" key="3">
    <source>
        <dbReference type="ARBA" id="ARBA00022745"/>
    </source>
</evidence>
<dbReference type="GO" id="GO:0003700">
    <property type="term" value="F:DNA-binding transcription factor activity"/>
    <property type="evidence" value="ECO:0007669"/>
    <property type="project" value="InterPro"/>
</dbReference>
<dbReference type="PANTHER" id="PTHR33305">
    <property type="entry name" value="ETHYLENE INSENSITIVE 3-LIKE 2 PROTEIN"/>
    <property type="match status" value="1"/>
</dbReference>
<keyword evidence="7" id="KW-1185">Reference proteome</keyword>